<proteinExistence type="predicted"/>
<name>A0ACC2HP64_9PLEO</name>
<comment type="caution">
    <text evidence="1">The sequence shown here is derived from an EMBL/GenBank/DDBJ whole genome shotgun (WGS) entry which is preliminary data.</text>
</comment>
<sequence length="192" mass="20405">MQKDNAHLDLDDYGSSGVLTPDGQEEYVLMEDAVDVEDTQADIADITATAADLDLDDVDSDVAEAKPHVQDTDRDDAYSAESIEAKPQAQDTDSSDDYASRSDIEARLSLETPDTAVDTPDPAPAPKIGAAAKKRAKKAAKQAETEQAASENKCSGCDAAFPSKTRLHDHLKKNPGHAALKSAPGGKRGKKR</sequence>
<keyword evidence="2" id="KW-1185">Reference proteome</keyword>
<reference evidence="1" key="1">
    <citation type="submission" date="2022-11" db="EMBL/GenBank/DDBJ databases">
        <title>Genome Sequence of Boeremia exigua.</title>
        <authorList>
            <person name="Buettner E."/>
        </authorList>
    </citation>
    <scope>NUCLEOTIDE SEQUENCE</scope>
    <source>
        <strain evidence="1">CU02</strain>
    </source>
</reference>
<evidence type="ECO:0000313" key="1">
    <source>
        <dbReference type="EMBL" id="KAJ8104685.1"/>
    </source>
</evidence>
<organism evidence="1 2">
    <name type="scientific">Boeremia exigua</name>
    <dbReference type="NCBI Taxonomy" id="749465"/>
    <lineage>
        <taxon>Eukaryota</taxon>
        <taxon>Fungi</taxon>
        <taxon>Dikarya</taxon>
        <taxon>Ascomycota</taxon>
        <taxon>Pezizomycotina</taxon>
        <taxon>Dothideomycetes</taxon>
        <taxon>Pleosporomycetidae</taxon>
        <taxon>Pleosporales</taxon>
        <taxon>Pleosporineae</taxon>
        <taxon>Didymellaceae</taxon>
        <taxon>Boeremia</taxon>
    </lineage>
</organism>
<dbReference type="EMBL" id="JAPHNI010001865">
    <property type="protein sequence ID" value="KAJ8104685.1"/>
    <property type="molecule type" value="Genomic_DNA"/>
</dbReference>
<evidence type="ECO:0000313" key="2">
    <source>
        <dbReference type="Proteomes" id="UP001153331"/>
    </source>
</evidence>
<dbReference type="Proteomes" id="UP001153331">
    <property type="component" value="Unassembled WGS sequence"/>
</dbReference>
<accession>A0ACC2HP64</accession>
<protein>
    <submittedName>
        <fullName evidence="1">Uncharacterized protein</fullName>
    </submittedName>
</protein>
<gene>
    <name evidence="1" type="ORF">OPT61_g10625</name>
</gene>